<evidence type="ECO:0000313" key="1">
    <source>
        <dbReference type="EMBL" id="TQL43694.1"/>
    </source>
</evidence>
<sequence length="95" mass="10657">MEGIGFPIGGGETVDGVIQYSVPVVSDDAGGTECYVHEFEFVDRAWQTKPEILEQSESSRMVKACLIKYEIEPAETHLERWEQILENNIDPASCH</sequence>
<name>A0A542Y6P1_9MICO</name>
<dbReference type="EMBL" id="VFON01000001">
    <property type="protein sequence ID" value="TQL43694.1"/>
    <property type="molecule type" value="Genomic_DNA"/>
</dbReference>
<accession>A0A542Y6P1</accession>
<comment type="caution">
    <text evidence="1">The sequence shown here is derived from an EMBL/GenBank/DDBJ whole genome shotgun (WGS) entry which is preliminary data.</text>
</comment>
<dbReference type="AlphaFoldDB" id="A0A542Y6P1"/>
<keyword evidence="2" id="KW-1185">Reference proteome</keyword>
<reference evidence="1 2" key="1">
    <citation type="submission" date="2019-06" db="EMBL/GenBank/DDBJ databases">
        <title>Sequencing the genomes of 1000 actinobacteria strains.</title>
        <authorList>
            <person name="Klenk H.-P."/>
        </authorList>
    </citation>
    <scope>NUCLEOTIDE SEQUENCE [LARGE SCALE GENOMIC DNA]</scope>
    <source>
        <strain evidence="1 2">DSM 8803</strain>
    </source>
</reference>
<dbReference type="Proteomes" id="UP000319094">
    <property type="component" value="Unassembled WGS sequence"/>
</dbReference>
<protein>
    <submittedName>
        <fullName evidence="1">Uncharacterized protein</fullName>
    </submittedName>
</protein>
<gene>
    <name evidence="1" type="ORF">FB468_1724</name>
</gene>
<organism evidence="1 2">
    <name type="scientific">Leucobacter komagatae</name>
    <dbReference type="NCBI Taxonomy" id="55969"/>
    <lineage>
        <taxon>Bacteria</taxon>
        <taxon>Bacillati</taxon>
        <taxon>Actinomycetota</taxon>
        <taxon>Actinomycetes</taxon>
        <taxon>Micrococcales</taxon>
        <taxon>Microbacteriaceae</taxon>
        <taxon>Leucobacter</taxon>
    </lineage>
</organism>
<proteinExistence type="predicted"/>
<evidence type="ECO:0000313" key="2">
    <source>
        <dbReference type="Proteomes" id="UP000319094"/>
    </source>
</evidence>